<evidence type="ECO:0000313" key="7">
    <source>
        <dbReference type="EMBL" id="VDN16688.1"/>
    </source>
</evidence>
<dbReference type="GO" id="GO:0007032">
    <property type="term" value="P:endosome organization"/>
    <property type="evidence" value="ECO:0007669"/>
    <property type="project" value="TreeGrafter"/>
</dbReference>
<feature type="region of interest" description="Disordered" evidence="4">
    <location>
        <begin position="53"/>
        <end position="90"/>
    </location>
</feature>
<dbReference type="CDD" id="cd00029">
    <property type="entry name" value="C1"/>
    <property type="match status" value="1"/>
</dbReference>
<dbReference type="PROSITE" id="PS50081">
    <property type="entry name" value="ZF_DAG_PE_2"/>
    <property type="match status" value="1"/>
</dbReference>
<evidence type="ECO:0000259" key="6">
    <source>
        <dbReference type="PROSITE" id="PS50081"/>
    </source>
</evidence>
<evidence type="ECO:0000313" key="8">
    <source>
        <dbReference type="Proteomes" id="UP000281553"/>
    </source>
</evidence>
<dbReference type="GO" id="GO:0055037">
    <property type="term" value="C:recycling endosome"/>
    <property type="evidence" value="ECO:0007669"/>
    <property type="project" value="TreeGrafter"/>
</dbReference>
<dbReference type="GO" id="GO:0005802">
    <property type="term" value="C:trans-Golgi network"/>
    <property type="evidence" value="ECO:0007669"/>
    <property type="project" value="TreeGrafter"/>
</dbReference>
<evidence type="ECO:0000256" key="3">
    <source>
        <dbReference type="ARBA" id="ARBA00022833"/>
    </source>
</evidence>
<dbReference type="Pfam" id="PF00169">
    <property type="entry name" value="PH"/>
    <property type="match status" value="1"/>
</dbReference>
<dbReference type="InterPro" id="IPR002219">
    <property type="entry name" value="PKC_DAG/PE"/>
</dbReference>
<dbReference type="PANTHER" id="PTHR22902:SF27">
    <property type="entry name" value="PLECKSTRIN HOMOLOGY DOMAIN-CONTAINING FAMILY A MEMBER 3"/>
    <property type="match status" value="1"/>
</dbReference>
<dbReference type="SUPFAM" id="SSF57889">
    <property type="entry name" value="Cysteine-rich domain"/>
    <property type="match status" value="1"/>
</dbReference>
<reference evidence="7 8" key="1">
    <citation type="submission" date="2018-11" db="EMBL/GenBank/DDBJ databases">
        <authorList>
            <consortium name="Pathogen Informatics"/>
        </authorList>
    </citation>
    <scope>NUCLEOTIDE SEQUENCE [LARGE SCALE GENOMIC DNA]</scope>
</reference>
<feature type="domain" description="Phorbol-ester/DAG-type" evidence="6">
    <location>
        <begin position="1"/>
        <end position="42"/>
    </location>
</feature>
<dbReference type="Gene3D" id="3.30.60.20">
    <property type="match status" value="1"/>
</dbReference>
<dbReference type="OrthoDB" id="74314at2759"/>
<dbReference type="GO" id="GO:0042147">
    <property type="term" value="P:retrograde transport, endosome to Golgi"/>
    <property type="evidence" value="ECO:0007669"/>
    <property type="project" value="TreeGrafter"/>
</dbReference>
<sequence length="261" mass="28825">MSRCDWCQSLVLATSISRGVVRCTDCHLYCHEKCAPLVPRTCCGIRASQSGRHVPRGSDHTSGLPGSNTVRPWNQTNRLTSTVASPSPQRNTDALQLRLAANGFRSPTGSTTYASSLPVPVGNRNLSSSMAGSPGTGEYNGLAGGPPSYAGSVAYSSELYKLGHRKMLPTWKPRFFVLDTERHQLRYYDTAQDEVPRGCIDLQDVRSVKLIKNIQSGQRRFHENSTFEVSFIETAGRQFRFSAEDPDIAKNWVEKIQTSIL</sequence>
<evidence type="ECO:0000256" key="4">
    <source>
        <dbReference type="SAM" id="MobiDB-lite"/>
    </source>
</evidence>
<proteinExistence type="predicted"/>
<keyword evidence="1" id="KW-0597">Phosphoprotein</keyword>
<keyword evidence="2" id="KW-0479">Metal-binding</keyword>
<dbReference type="InterPro" id="IPR011993">
    <property type="entry name" value="PH-like_dom_sf"/>
</dbReference>
<dbReference type="AlphaFoldDB" id="A0A3P7M369"/>
<dbReference type="Gene3D" id="2.30.29.30">
    <property type="entry name" value="Pleckstrin-homology domain (PH domain)/Phosphotyrosine-binding domain (PTB)"/>
    <property type="match status" value="1"/>
</dbReference>
<dbReference type="InterPro" id="IPR046349">
    <property type="entry name" value="C1-like_sf"/>
</dbReference>
<evidence type="ECO:0008006" key="9">
    <source>
        <dbReference type="Google" id="ProtNLM"/>
    </source>
</evidence>
<dbReference type="GO" id="GO:0046872">
    <property type="term" value="F:metal ion binding"/>
    <property type="evidence" value="ECO:0007669"/>
    <property type="project" value="UniProtKB-KW"/>
</dbReference>
<dbReference type="GO" id="GO:0001881">
    <property type="term" value="P:receptor recycling"/>
    <property type="evidence" value="ECO:0007669"/>
    <property type="project" value="TreeGrafter"/>
</dbReference>
<keyword evidence="8" id="KW-1185">Reference proteome</keyword>
<evidence type="ECO:0000259" key="5">
    <source>
        <dbReference type="PROSITE" id="PS50003"/>
    </source>
</evidence>
<dbReference type="EMBL" id="UYRU01066724">
    <property type="protein sequence ID" value="VDN16688.1"/>
    <property type="molecule type" value="Genomic_DNA"/>
</dbReference>
<dbReference type="InterPro" id="IPR001849">
    <property type="entry name" value="PH_domain"/>
</dbReference>
<dbReference type="GO" id="GO:0005769">
    <property type="term" value="C:early endosome"/>
    <property type="evidence" value="ECO:0007669"/>
    <property type="project" value="TreeGrafter"/>
</dbReference>
<dbReference type="GO" id="GO:0005829">
    <property type="term" value="C:cytosol"/>
    <property type="evidence" value="ECO:0007669"/>
    <property type="project" value="GOC"/>
</dbReference>
<protein>
    <recommendedName>
        <fullName evidence="9">PH domain-containing protein</fullName>
    </recommendedName>
</protein>
<organism evidence="7 8">
    <name type="scientific">Dibothriocephalus latus</name>
    <name type="common">Fish tapeworm</name>
    <name type="synonym">Diphyllobothrium latum</name>
    <dbReference type="NCBI Taxonomy" id="60516"/>
    <lineage>
        <taxon>Eukaryota</taxon>
        <taxon>Metazoa</taxon>
        <taxon>Spiralia</taxon>
        <taxon>Lophotrochozoa</taxon>
        <taxon>Platyhelminthes</taxon>
        <taxon>Cestoda</taxon>
        <taxon>Eucestoda</taxon>
        <taxon>Diphyllobothriidea</taxon>
        <taxon>Diphyllobothriidae</taxon>
        <taxon>Dibothriocephalus</taxon>
    </lineage>
</organism>
<evidence type="ECO:0000256" key="2">
    <source>
        <dbReference type="ARBA" id="ARBA00022723"/>
    </source>
</evidence>
<dbReference type="InterPro" id="IPR045188">
    <property type="entry name" value="Boi1/Boi2-like"/>
</dbReference>
<dbReference type="PANTHER" id="PTHR22902">
    <property type="entry name" value="SESQUIPEDALIAN"/>
    <property type="match status" value="1"/>
</dbReference>
<dbReference type="PROSITE" id="PS50003">
    <property type="entry name" value="PH_DOMAIN"/>
    <property type="match status" value="1"/>
</dbReference>
<name>A0A3P7M369_DIBLA</name>
<dbReference type="Proteomes" id="UP000281553">
    <property type="component" value="Unassembled WGS sequence"/>
</dbReference>
<dbReference type="SMART" id="SM00233">
    <property type="entry name" value="PH"/>
    <property type="match status" value="1"/>
</dbReference>
<keyword evidence="3" id="KW-0862">Zinc</keyword>
<feature type="domain" description="PH" evidence="5">
    <location>
        <begin position="152"/>
        <end position="261"/>
    </location>
</feature>
<gene>
    <name evidence="7" type="ORF">DILT_LOCUS12519</name>
</gene>
<accession>A0A3P7M369</accession>
<evidence type="ECO:0000256" key="1">
    <source>
        <dbReference type="ARBA" id="ARBA00022553"/>
    </source>
</evidence>
<dbReference type="SUPFAM" id="SSF50729">
    <property type="entry name" value="PH domain-like"/>
    <property type="match status" value="1"/>
</dbReference>
<feature type="compositionally biased region" description="Polar residues" evidence="4">
    <location>
        <begin position="60"/>
        <end position="90"/>
    </location>
</feature>